<dbReference type="AlphaFoldDB" id="A0A318R8U9"/>
<dbReference type="RefSeq" id="WP_211325182.1">
    <property type="nucleotide sequence ID" value="NZ_QJSP01000026.1"/>
</dbReference>
<dbReference type="Proteomes" id="UP000247591">
    <property type="component" value="Unassembled WGS sequence"/>
</dbReference>
<evidence type="ECO:0000313" key="3">
    <source>
        <dbReference type="Proteomes" id="UP000247591"/>
    </source>
</evidence>
<keyword evidence="3" id="KW-1185">Reference proteome</keyword>
<comment type="caution">
    <text evidence="2">The sequence shown here is derived from an EMBL/GenBank/DDBJ whole genome shotgun (WGS) entry which is preliminary data.</text>
</comment>
<organism evidence="2 3">
    <name type="scientific">Williamsia limnetica</name>
    <dbReference type="NCBI Taxonomy" id="882452"/>
    <lineage>
        <taxon>Bacteria</taxon>
        <taxon>Bacillati</taxon>
        <taxon>Actinomycetota</taxon>
        <taxon>Actinomycetes</taxon>
        <taxon>Mycobacteriales</taxon>
        <taxon>Nocardiaceae</taxon>
        <taxon>Williamsia</taxon>
    </lineage>
</organism>
<feature type="region of interest" description="Disordered" evidence="1">
    <location>
        <begin position="66"/>
        <end position="92"/>
    </location>
</feature>
<name>A0A318R8U9_WILLI</name>
<protein>
    <submittedName>
        <fullName evidence="2">Uncharacterized protein</fullName>
    </submittedName>
</protein>
<accession>A0A318R8U9</accession>
<evidence type="ECO:0000256" key="1">
    <source>
        <dbReference type="SAM" id="MobiDB-lite"/>
    </source>
</evidence>
<gene>
    <name evidence="2" type="ORF">DFR67_12611</name>
</gene>
<reference evidence="2 3" key="1">
    <citation type="submission" date="2018-06" db="EMBL/GenBank/DDBJ databases">
        <title>Genomic Encyclopedia of Type Strains, Phase IV (KMG-IV): sequencing the most valuable type-strain genomes for metagenomic binning, comparative biology and taxonomic classification.</title>
        <authorList>
            <person name="Goeker M."/>
        </authorList>
    </citation>
    <scope>NUCLEOTIDE SEQUENCE [LARGE SCALE GENOMIC DNA]</scope>
    <source>
        <strain evidence="2 3">DSM 45521</strain>
    </source>
</reference>
<evidence type="ECO:0000313" key="2">
    <source>
        <dbReference type="EMBL" id="PYE12003.1"/>
    </source>
</evidence>
<dbReference type="EMBL" id="QJSP01000026">
    <property type="protein sequence ID" value="PYE12003.1"/>
    <property type="molecule type" value="Genomic_DNA"/>
</dbReference>
<proteinExistence type="predicted"/>
<sequence length="92" mass="9581">MEPVPPADRPVTAREHRILAGVNAGEVMEGSGLTDGDIAAALRVLRGQSTAEEEVARMLAELVAARSGREPGAPSSQPLGLETPGPMERDLP</sequence>